<name>A0AAW3FCE1_BURGA</name>
<accession>A0AAW3FCE1</accession>
<dbReference type="SUPFAM" id="SSF53448">
    <property type="entry name" value="Nucleotide-diphospho-sugar transferases"/>
    <property type="match status" value="2"/>
</dbReference>
<keyword evidence="3" id="KW-0808">Transferase</keyword>
<evidence type="ECO:0000259" key="2">
    <source>
        <dbReference type="Pfam" id="PF00535"/>
    </source>
</evidence>
<feature type="region of interest" description="Disordered" evidence="1">
    <location>
        <begin position="1"/>
        <end position="21"/>
    </location>
</feature>
<sequence length="653" mass="72581">MTHVTPPDPFDPPAEPTRPHVPGKLQRLAAILPLALGTARRQARTHGGYGRALAYCIRTLRREGVAGFASRLSRLPFSARYRDWVARYDSFGDAEREVALAAISTMPTLPRFSVVVPTYNSDIALLDAMIASIQAQVYPHWELCIADDASPSPAVRQALDAHRARDARIRVLYRETNGHISEASNSALSLATGDFVVLVDHDDILPPHALFMVARYINRFPQARLFYSDEDKLDERGERTAPYFKSDWNPLLFRSQNMFSHLGVFETTLVREAGGFRKGFEGSQDYDLALRCIDLAGDHSVVHIPHVLYHWRIVPGSTAGGRSAKPYAEIAARRALLEHLQRVGLPDATVEEVHPEVGIIRVRYPVPKPAPLVSIIVPTRDGVVLLRKCIDGLLHRTRYPNLEIIVVDNGSTEPATLAYLESLKQQASVRVFRDESPFNFSMLNNRAAAIARGSYLCLLNNDTEVMNEHWLDEMIGVAALPGTGAVGAALWYPDNRLQHGGVLLGLNGIAGHLHHLLHRGQFGYVNRAVSVQNVSAVTAACLLVRKALYEQVGGFEESLRVAFNDVDFCLKLRAIGYRNAWTPFAELRHHESASRGSDMSPDKQARFAEEAQWMKQRWGDALPHEPAYNPNLSLAGDMPPFSFAEPPRIGMLD</sequence>
<gene>
    <name evidence="3" type="ORF">DM48_3468</name>
</gene>
<dbReference type="RefSeq" id="WP_036048054.1">
    <property type="nucleotide sequence ID" value="NZ_CADEQC010000002.1"/>
</dbReference>
<feature type="domain" description="Glycosyltransferase 2-like" evidence="2">
    <location>
        <begin position="113"/>
        <end position="248"/>
    </location>
</feature>
<dbReference type="CDD" id="cd04184">
    <property type="entry name" value="GT2_RfbC_Mx_like"/>
    <property type="match status" value="1"/>
</dbReference>
<dbReference type="GO" id="GO:0016757">
    <property type="term" value="F:glycosyltransferase activity"/>
    <property type="evidence" value="ECO:0007669"/>
    <property type="project" value="UniProtKB-KW"/>
</dbReference>
<dbReference type="KEGG" id="bgo:BM43_2174"/>
<dbReference type="PANTHER" id="PTHR43179">
    <property type="entry name" value="RHAMNOSYLTRANSFERASE WBBL"/>
    <property type="match status" value="1"/>
</dbReference>
<dbReference type="PANTHER" id="PTHR43179:SF7">
    <property type="entry name" value="RHAMNOSYLTRANSFERASE WBBL"/>
    <property type="match status" value="1"/>
</dbReference>
<protein>
    <submittedName>
        <fullName evidence="3">Glycosyl transferase 2 family protein</fullName>
    </submittedName>
</protein>
<dbReference type="Gene3D" id="3.90.550.10">
    <property type="entry name" value="Spore Coat Polysaccharide Biosynthesis Protein SpsA, Chain A"/>
    <property type="match status" value="2"/>
</dbReference>
<feature type="compositionally biased region" description="Pro residues" evidence="1">
    <location>
        <begin position="1"/>
        <end position="16"/>
    </location>
</feature>
<reference evidence="3 4" key="1">
    <citation type="submission" date="2014-04" db="EMBL/GenBank/DDBJ databases">
        <authorList>
            <person name="Bishop-Lilly K.A."/>
            <person name="Broomall S.M."/>
            <person name="Chain P.S."/>
            <person name="Chertkov O."/>
            <person name="Coyne S.R."/>
            <person name="Daligault H.E."/>
            <person name="Davenport K.W."/>
            <person name="Erkkila T."/>
            <person name="Frey K.G."/>
            <person name="Gibbons H.S."/>
            <person name="Gu W."/>
            <person name="Jaissle J."/>
            <person name="Johnson S.L."/>
            <person name="Koroleva G.I."/>
            <person name="Ladner J.T."/>
            <person name="Lo C.-C."/>
            <person name="Minogue T.D."/>
            <person name="Munk C."/>
            <person name="Palacios G.F."/>
            <person name="Redden C.L."/>
            <person name="Rosenzweig C.N."/>
            <person name="Scholz M.B."/>
            <person name="Teshima H."/>
            <person name="Xu Y."/>
        </authorList>
    </citation>
    <scope>NUCLEOTIDE SEQUENCE [LARGE SCALE GENOMIC DNA]</scope>
    <source>
        <strain evidence="4">gladioli</strain>
    </source>
</reference>
<dbReference type="InterPro" id="IPR029044">
    <property type="entry name" value="Nucleotide-diphossugar_trans"/>
</dbReference>
<dbReference type="AlphaFoldDB" id="A0AAW3FCE1"/>
<dbReference type="EMBL" id="JPGG01000015">
    <property type="protein sequence ID" value="KGC18106.1"/>
    <property type="molecule type" value="Genomic_DNA"/>
</dbReference>
<evidence type="ECO:0000313" key="4">
    <source>
        <dbReference type="Proteomes" id="UP000029590"/>
    </source>
</evidence>
<evidence type="ECO:0000313" key="3">
    <source>
        <dbReference type="EMBL" id="KGC18106.1"/>
    </source>
</evidence>
<organism evidence="3 4">
    <name type="scientific">Burkholderia gladioli</name>
    <name type="common">Pseudomonas marginata</name>
    <name type="synonym">Phytomonas marginata</name>
    <dbReference type="NCBI Taxonomy" id="28095"/>
    <lineage>
        <taxon>Bacteria</taxon>
        <taxon>Pseudomonadati</taxon>
        <taxon>Pseudomonadota</taxon>
        <taxon>Betaproteobacteria</taxon>
        <taxon>Burkholderiales</taxon>
        <taxon>Burkholderiaceae</taxon>
        <taxon>Burkholderia</taxon>
    </lineage>
</organism>
<evidence type="ECO:0000256" key="1">
    <source>
        <dbReference type="SAM" id="MobiDB-lite"/>
    </source>
</evidence>
<feature type="domain" description="Glycosyltransferase 2-like" evidence="2">
    <location>
        <begin position="374"/>
        <end position="496"/>
    </location>
</feature>
<proteinExistence type="predicted"/>
<dbReference type="InterPro" id="IPR001173">
    <property type="entry name" value="Glyco_trans_2-like"/>
</dbReference>
<comment type="caution">
    <text evidence="3">The sequence shown here is derived from an EMBL/GenBank/DDBJ whole genome shotgun (WGS) entry which is preliminary data.</text>
</comment>
<dbReference type="CDD" id="cd04186">
    <property type="entry name" value="GT_2_like_c"/>
    <property type="match status" value="1"/>
</dbReference>
<dbReference type="Pfam" id="PF00535">
    <property type="entry name" value="Glycos_transf_2"/>
    <property type="match status" value="2"/>
</dbReference>
<dbReference type="Proteomes" id="UP000029590">
    <property type="component" value="Unassembled WGS sequence"/>
</dbReference>